<name>A0ABR7ZV48_9CYAN</name>
<dbReference type="RefSeq" id="WP_190402722.1">
    <property type="nucleotide sequence ID" value="NZ_JACJQB010000009.1"/>
</dbReference>
<evidence type="ECO:0000313" key="3">
    <source>
        <dbReference type="Proteomes" id="UP000642094"/>
    </source>
</evidence>
<sequence length="383" mass="40454">MINKLLLVYAGAIWGGIAMLPVATISAQSKVSSANVSSQNNSKGKVTANASKKKPSASKVVTKPASKNQTAQVKVVAAPPKKLPHTAQDLKERRPETVSMPVAFNASNSIAIDTTPNENLIQLAQSGTATSNSADILRNELLIRPIDEQNGNVSVQRLFTPSLNAGTPIAFGLQTGDVFVGLFGSTAGKLRDTVDGSISLGAGLGDAREYLAVEGVYNINSIRRFASNGTFDLKVHRLLYEDFDKQVAAAVGWTNFANYGSDSGGTRSSVYGALSYSQFTDPLNLEDPKTLTATLGVGGGVYRKSTSNDGVGVFANLGYQFAPQWGASTAWSGQGLNFGLSFLPEPTVPLNVTLTYSDVTNNSDSGTQLILGITYGANYSRRR</sequence>
<reference evidence="2 3" key="1">
    <citation type="journal article" date="2020" name="ISME J.">
        <title>Comparative genomics reveals insights into cyanobacterial evolution and habitat adaptation.</title>
        <authorList>
            <person name="Chen M.Y."/>
            <person name="Teng W.K."/>
            <person name="Zhao L."/>
            <person name="Hu C.X."/>
            <person name="Zhou Y.K."/>
            <person name="Han B.P."/>
            <person name="Song L.R."/>
            <person name="Shu W.S."/>
        </authorList>
    </citation>
    <scope>NUCLEOTIDE SEQUENCE [LARGE SCALE GENOMIC DNA]</scope>
    <source>
        <strain evidence="2 3">FACHB-723</strain>
    </source>
</reference>
<accession>A0ABR7ZV48</accession>
<keyword evidence="3" id="KW-1185">Reference proteome</keyword>
<protein>
    <submittedName>
        <fullName evidence="2">Uncharacterized protein</fullName>
    </submittedName>
</protein>
<dbReference type="EMBL" id="JACJQB010000009">
    <property type="protein sequence ID" value="MBD2187853.1"/>
    <property type="molecule type" value="Genomic_DNA"/>
</dbReference>
<comment type="caution">
    <text evidence="2">The sequence shown here is derived from an EMBL/GenBank/DDBJ whole genome shotgun (WGS) entry which is preliminary data.</text>
</comment>
<organism evidence="2 3">
    <name type="scientific">Pseudanabaena mucicola FACHB-723</name>
    <dbReference type="NCBI Taxonomy" id="2692860"/>
    <lineage>
        <taxon>Bacteria</taxon>
        <taxon>Bacillati</taxon>
        <taxon>Cyanobacteriota</taxon>
        <taxon>Cyanophyceae</taxon>
        <taxon>Pseudanabaenales</taxon>
        <taxon>Pseudanabaenaceae</taxon>
        <taxon>Pseudanabaena</taxon>
    </lineage>
</organism>
<gene>
    <name evidence="2" type="ORF">H6F41_06830</name>
</gene>
<feature type="region of interest" description="Disordered" evidence="1">
    <location>
        <begin position="33"/>
        <end position="68"/>
    </location>
</feature>
<evidence type="ECO:0000313" key="2">
    <source>
        <dbReference type="EMBL" id="MBD2187853.1"/>
    </source>
</evidence>
<proteinExistence type="predicted"/>
<dbReference type="Proteomes" id="UP000642094">
    <property type="component" value="Unassembled WGS sequence"/>
</dbReference>
<feature type="compositionally biased region" description="Low complexity" evidence="1">
    <location>
        <begin position="33"/>
        <end position="50"/>
    </location>
</feature>
<evidence type="ECO:0000256" key="1">
    <source>
        <dbReference type="SAM" id="MobiDB-lite"/>
    </source>
</evidence>